<feature type="region of interest" description="Disordered" evidence="2">
    <location>
        <begin position="139"/>
        <end position="167"/>
    </location>
</feature>
<reference evidence="4" key="2">
    <citation type="submission" date="2025-08" db="UniProtKB">
        <authorList>
            <consortium name="Ensembl"/>
        </authorList>
    </citation>
    <scope>IDENTIFICATION</scope>
</reference>
<organism evidence="4 5">
    <name type="scientific">Ciona savignyi</name>
    <name type="common">Pacific transparent sea squirt</name>
    <dbReference type="NCBI Taxonomy" id="51511"/>
    <lineage>
        <taxon>Eukaryota</taxon>
        <taxon>Metazoa</taxon>
        <taxon>Chordata</taxon>
        <taxon>Tunicata</taxon>
        <taxon>Ascidiacea</taxon>
        <taxon>Phlebobranchia</taxon>
        <taxon>Cionidae</taxon>
        <taxon>Ciona</taxon>
    </lineage>
</organism>
<keyword evidence="1" id="KW-0863">Zinc-finger</keyword>
<reference evidence="5" key="1">
    <citation type="submission" date="2003-08" db="EMBL/GenBank/DDBJ databases">
        <authorList>
            <person name="Birren B."/>
            <person name="Nusbaum C."/>
            <person name="Abebe A."/>
            <person name="Abouelleil A."/>
            <person name="Adekoya E."/>
            <person name="Ait-zahra M."/>
            <person name="Allen N."/>
            <person name="Allen T."/>
            <person name="An P."/>
            <person name="Anderson M."/>
            <person name="Anderson S."/>
            <person name="Arachchi H."/>
            <person name="Armbruster J."/>
            <person name="Bachantsang P."/>
            <person name="Baldwin J."/>
            <person name="Barry A."/>
            <person name="Bayul T."/>
            <person name="Blitshsteyn B."/>
            <person name="Bloom T."/>
            <person name="Blye J."/>
            <person name="Boguslavskiy L."/>
            <person name="Borowsky M."/>
            <person name="Boukhgalter B."/>
            <person name="Brunache A."/>
            <person name="Butler J."/>
            <person name="Calixte N."/>
            <person name="Calvo S."/>
            <person name="Camarata J."/>
            <person name="Campo K."/>
            <person name="Chang J."/>
            <person name="Cheshatsang Y."/>
            <person name="Citroen M."/>
            <person name="Collymore A."/>
            <person name="Considine T."/>
            <person name="Cook A."/>
            <person name="Cooke P."/>
            <person name="Corum B."/>
            <person name="Cuomo C."/>
            <person name="David R."/>
            <person name="Dawoe T."/>
            <person name="Degray S."/>
            <person name="Dodge S."/>
            <person name="Dooley K."/>
            <person name="Dorje P."/>
            <person name="Dorjee K."/>
            <person name="Dorris L."/>
            <person name="Duffey N."/>
            <person name="Dupes A."/>
            <person name="Elkins T."/>
            <person name="Engels R."/>
            <person name="Erickson J."/>
            <person name="Farina A."/>
            <person name="Faro S."/>
            <person name="Ferreira P."/>
            <person name="Fischer H."/>
            <person name="Fitzgerald M."/>
            <person name="Foley K."/>
            <person name="Gage D."/>
            <person name="Galagan J."/>
            <person name="Gearin G."/>
            <person name="Gnerre S."/>
            <person name="Gnirke A."/>
            <person name="Goyette A."/>
            <person name="Graham J."/>
            <person name="Grandbois E."/>
            <person name="Gyaltsen K."/>
            <person name="Hafez N."/>
            <person name="Hagopian D."/>
            <person name="Hagos B."/>
            <person name="Hall J."/>
            <person name="Hatcher B."/>
            <person name="Heller A."/>
            <person name="Higgins H."/>
            <person name="Honan T."/>
            <person name="Horn A."/>
            <person name="Houde N."/>
            <person name="Hughes L."/>
            <person name="Hulme W."/>
            <person name="Husby E."/>
            <person name="Iliev I."/>
            <person name="Jaffe D."/>
            <person name="Jones C."/>
            <person name="Kamal M."/>
            <person name="Kamat A."/>
            <person name="Kamvysselis M."/>
            <person name="Karlsson E."/>
            <person name="Kells C."/>
            <person name="Kieu A."/>
            <person name="Kisner P."/>
            <person name="Kodira C."/>
            <person name="Kulbokas E."/>
            <person name="Labutti K."/>
            <person name="Lama D."/>
            <person name="Landers T."/>
            <person name="Leger J."/>
            <person name="Levine S."/>
            <person name="Lewis D."/>
            <person name="Lewis T."/>
            <person name="Lindblad-toh K."/>
            <person name="Liu X."/>
            <person name="Lokyitsang T."/>
            <person name="Lokyitsang Y."/>
            <person name="Lucien O."/>
            <person name="Lui A."/>
            <person name="Ma L.J."/>
            <person name="Mabbitt R."/>
            <person name="Macdonald J."/>
            <person name="Maclean C."/>
            <person name="Major J."/>
            <person name="Manning J."/>
            <person name="Marabella R."/>
            <person name="Maru K."/>
            <person name="Matthews C."/>
            <person name="Mauceli E."/>
            <person name="Mccarthy M."/>
            <person name="Mcdonough S."/>
            <person name="Mcghee T."/>
            <person name="Meldrim J."/>
            <person name="Meneus L."/>
            <person name="Mesirov J."/>
            <person name="Mihalev A."/>
            <person name="Mihova T."/>
            <person name="Mikkelsen T."/>
            <person name="Mlenga V."/>
            <person name="Moru K."/>
            <person name="Mozes J."/>
            <person name="Mulrain L."/>
            <person name="Munson G."/>
            <person name="Naylor J."/>
            <person name="Newes C."/>
            <person name="Nguyen C."/>
            <person name="Nguyen N."/>
            <person name="Nguyen T."/>
            <person name="Nicol R."/>
            <person name="Nielsen C."/>
            <person name="Nizzari M."/>
            <person name="Norbu C."/>
            <person name="Norbu N."/>
            <person name="O'donnell P."/>
            <person name="Okoawo O."/>
            <person name="O'leary S."/>
            <person name="Omotosho B."/>
            <person name="O'neill K."/>
            <person name="Osman S."/>
            <person name="Parker S."/>
            <person name="Perrin D."/>
            <person name="Phunkhang P."/>
            <person name="Piqani B."/>
            <person name="Purcell S."/>
            <person name="Rachupka T."/>
            <person name="Ramasamy U."/>
            <person name="Rameau R."/>
            <person name="Ray V."/>
            <person name="Raymond C."/>
            <person name="Retta R."/>
            <person name="Richardson S."/>
            <person name="Rise C."/>
            <person name="Rodriguez J."/>
            <person name="Rogers J."/>
            <person name="Rogov P."/>
            <person name="Rutman M."/>
            <person name="Schupbach R."/>
            <person name="Seaman C."/>
            <person name="Settipalli S."/>
            <person name="Sharpe T."/>
            <person name="Sheridan J."/>
            <person name="Sherpa N."/>
            <person name="Shi J."/>
            <person name="Smirnov S."/>
            <person name="Smith C."/>
            <person name="Sougnez C."/>
            <person name="Spencer B."/>
            <person name="Stalker J."/>
            <person name="Stange-thomann N."/>
            <person name="Stavropoulos S."/>
            <person name="Stetson K."/>
            <person name="Stone C."/>
            <person name="Stone S."/>
            <person name="Stubbs M."/>
            <person name="Talamas J."/>
            <person name="Tchuinga P."/>
            <person name="Tenzing P."/>
            <person name="Tesfaye S."/>
            <person name="Theodore J."/>
            <person name="Thoulutsang Y."/>
            <person name="Topham K."/>
            <person name="Towey S."/>
            <person name="Tsamla T."/>
            <person name="Tsomo N."/>
            <person name="Vallee D."/>
            <person name="Vassiliev H."/>
            <person name="Venkataraman V."/>
            <person name="Vinson J."/>
            <person name="Vo A."/>
            <person name="Wade C."/>
            <person name="Wang S."/>
            <person name="Wangchuk T."/>
            <person name="Wangdi T."/>
            <person name="Whittaker C."/>
            <person name="Wilkinson J."/>
            <person name="Wu Y."/>
            <person name="Wyman D."/>
            <person name="Yadav S."/>
            <person name="Yang S."/>
            <person name="Yang X."/>
            <person name="Yeager S."/>
            <person name="Yee E."/>
            <person name="Young G."/>
            <person name="Zainoun J."/>
            <person name="Zembeck L."/>
            <person name="Zimmer A."/>
            <person name="Zody M."/>
            <person name="Lander E."/>
        </authorList>
    </citation>
    <scope>NUCLEOTIDE SEQUENCE [LARGE SCALE GENOMIC DNA]</scope>
</reference>
<evidence type="ECO:0000259" key="3">
    <source>
        <dbReference type="PROSITE" id="PS50157"/>
    </source>
</evidence>
<dbReference type="InterPro" id="IPR013087">
    <property type="entry name" value="Znf_C2H2_type"/>
</dbReference>
<feature type="domain" description="C2H2-type" evidence="3">
    <location>
        <begin position="93"/>
        <end position="120"/>
    </location>
</feature>
<dbReference type="GO" id="GO:0008270">
    <property type="term" value="F:zinc ion binding"/>
    <property type="evidence" value="ECO:0007669"/>
    <property type="project" value="UniProtKB-KW"/>
</dbReference>
<keyword evidence="5" id="KW-1185">Reference proteome</keyword>
<dbReference type="PROSITE" id="PS50157">
    <property type="entry name" value="ZINC_FINGER_C2H2_2"/>
    <property type="match status" value="1"/>
</dbReference>
<accession>H2ZKJ8</accession>
<dbReference type="PROSITE" id="PS00028">
    <property type="entry name" value="ZINC_FINGER_C2H2_1"/>
    <property type="match status" value="1"/>
</dbReference>
<name>H2ZKJ8_CIOSA</name>
<dbReference type="AlphaFoldDB" id="H2ZKJ8"/>
<evidence type="ECO:0000313" key="5">
    <source>
        <dbReference type="Proteomes" id="UP000007875"/>
    </source>
</evidence>
<dbReference type="InParanoid" id="H2ZKJ8"/>
<keyword evidence="1" id="KW-0479">Metal-binding</keyword>
<sequence length="185" mass="21649">MTTKQFCEALLGTNWNSLDVYFYNCKDNVDSKCQLECKHNHCKFCDSIFYLTFKQRRHFFQCHYKKKVKCGDEVCFPCKLTHSEIKDSNRLHFHCPKCESVVFQRSRFVRHFVLHHAQKVKPTTSYSVPIVGKVHKKITKRGPGTTDSIPVKDKDRDKSPIKCNLPMPLKEKCEDSKKEMPSSLV</sequence>
<dbReference type="Proteomes" id="UP000007875">
    <property type="component" value="Unassembled WGS sequence"/>
</dbReference>
<proteinExistence type="predicted"/>
<dbReference type="Ensembl" id="ENSCSAVT00000018311.1">
    <property type="protein sequence ID" value="ENSCSAVP00000018114.1"/>
    <property type="gene ID" value="ENSCSAVG00000010652.1"/>
</dbReference>
<protein>
    <recommendedName>
        <fullName evidence="3">C2H2-type domain-containing protein</fullName>
    </recommendedName>
</protein>
<dbReference type="HOGENOM" id="CLU_1460814_0_0_1"/>
<keyword evidence="1" id="KW-0862">Zinc</keyword>
<evidence type="ECO:0000256" key="1">
    <source>
        <dbReference type="PROSITE-ProRule" id="PRU00042"/>
    </source>
</evidence>
<feature type="compositionally biased region" description="Basic and acidic residues" evidence="2">
    <location>
        <begin position="150"/>
        <end position="160"/>
    </location>
</feature>
<reference evidence="4" key="3">
    <citation type="submission" date="2025-09" db="UniProtKB">
        <authorList>
            <consortium name="Ensembl"/>
        </authorList>
    </citation>
    <scope>IDENTIFICATION</scope>
</reference>
<evidence type="ECO:0000313" key="4">
    <source>
        <dbReference type="Ensembl" id="ENSCSAVP00000018114.1"/>
    </source>
</evidence>
<evidence type="ECO:0000256" key="2">
    <source>
        <dbReference type="SAM" id="MobiDB-lite"/>
    </source>
</evidence>